<evidence type="ECO:0000313" key="4">
    <source>
        <dbReference type="EMBL" id="MBT0654738.1"/>
    </source>
</evidence>
<accession>A0ABS5SH93</accession>
<dbReference type="Proteomes" id="UP000756860">
    <property type="component" value="Unassembled WGS sequence"/>
</dbReference>
<dbReference type="Pfam" id="PF10039">
    <property type="entry name" value="DUF2275"/>
    <property type="match status" value="1"/>
</dbReference>
<dbReference type="InterPro" id="IPR041916">
    <property type="entry name" value="Anti_sigma_zinc_sf"/>
</dbReference>
<gene>
    <name evidence="4" type="ORF">KI810_16920</name>
</gene>
<sequence>MEHTEIRRRLSDYLDNVVSAKEKSEIEAHLATCGNCRGALADLERTVAHLKSLPEVEPPPWMTAKIMARVKGGVEPKPALWKRLFFPLHVKLPLEAVAIVFLCITGYYLARTTAPQVPLTDTPAIIREEAPQLPPGPPPKQQPSAPPVVSPPPSAKSPVAPGAPAVAPPPVTERGGYAPPPPTAAPLPSLQPAAPSPPAYPVPMPGSGQAARRSKAEAPQAEAMRDAAPFRESDMMEMRKGAREEIKAFEGLRQPEERVPAAVMEKSASPAPSAKYRQEPTGEGREKIEITLLVDDPAGAVGAIEEAVVRARGRIVRRTYGATAHELLARFEARDIPALVARLERVGVLRKPPQLAARDGETVELRISW</sequence>
<feature type="compositionally biased region" description="Low complexity" evidence="1">
    <location>
        <begin position="156"/>
        <end position="165"/>
    </location>
</feature>
<feature type="domain" description="DUF2275" evidence="2">
    <location>
        <begin position="54"/>
        <end position="247"/>
    </location>
</feature>
<feature type="compositionally biased region" description="Pro residues" evidence="1">
    <location>
        <begin position="194"/>
        <end position="204"/>
    </location>
</feature>
<dbReference type="InterPro" id="IPR018734">
    <property type="entry name" value="DUF2275"/>
</dbReference>
<evidence type="ECO:0000313" key="5">
    <source>
        <dbReference type="Proteomes" id="UP000756860"/>
    </source>
</evidence>
<name>A0ABS5SH93_9BACT</name>
<dbReference type="InterPro" id="IPR027383">
    <property type="entry name" value="Znf_put"/>
</dbReference>
<protein>
    <submittedName>
        <fullName evidence="4">DUF2275 domain-containing protein</fullName>
    </submittedName>
</protein>
<dbReference type="RefSeq" id="WP_214176746.1">
    <property type="nucleotide sequence ID" value="NZ_JAHCVK010000017.1"/>
</dbReference>
<evidence type="ECO:0000256" key="1">
    <source>
        <dbReference type="SAM" id="MobiDB-lite"/>
    </source>
</evidence>
<evidence type="ECO:0000259" key="3">
    <source>
        <dbReference type="Pfam" id="PF13490"/>
    </source>
</evidence>
<feature type="compositionally biased region" description="Pro residues" evidence="1">
    <location>
        <begin position="132"/>
        <end position="155"/>
    </location>
</feature>
<keyword evidence="5" id="KW-1185">Reference proteome</keyword>
<dbReference type="Pfam" id="PF13490">
    <property type="entry name" value="zf-HC2"/>
    <property type="match status" value="1"/>
</dbReference>
<organism evidence="4 5">
    <name type="scientific">Geomobilimonas luticola</name>
    <dbReference type="NCBI Taxonomy" id="1114878"/>
    <lineage>
        <taxon>Bacteria</taxon>
        <taxon>Pseudomonadati</taxon>
        <taxon>Thermodesulfobacteriota</taxon>
        <taxon>Desulfuromonadia</taxon>
        <taxon>Geobacterales</taxon>
        <taxon>Geobacteraceae</taxon>
        <taxon>Geomobilimonas</taxon>
    </lineage>
</organism>
<feature type="region of interest" description="Disordered" evidence="1">
    <location>
        <begin position="263"/>
        <end position="283"/>
    </location>
</feature>
<feature type="region of interest" description="Disordered" evidence="1">
    <location>
        <begin position="129"/>
        <end position="231"/>
    </location>
</feature>
<feature type="domain" description="Putative zinc-finger" evidence="3">
    <location>
        <begin position="5"/>
        <end position="37"/>
    </location>
</feature>
<dbReference type="Gene3D" id="1.10.10.1320">
    <property type="entry name" value="Anti-sigma factor, zinc-finger domain"/>
    <property type="match status" value="1"/>
</dbReference>
<dbReference type="EMBL" id="JAHCVK010000017">
    <property type="protein sequence ID" value="MBT0654738.1"/>
    <property type="molecule type" value="Genomic_DNA"/>
</dbReference>
<reference evidence="4 5" key="1">
    <citation type="submission" date="2021-05" db="EMBL/GenBank/DDBJ databases">
        <title>The draft genome of Geobacter luticola JCM 17780.</title>
        <authorList>
            <person name="Xu Z."/>
            <person name="Masuda Y."/>
            <person name="Itoh H."/>
            <person name="Senoo K."/>
        </authorList>
    </citation>
    <scope>NUCLEOTIDE SEQUENCE [LARGE SCALE GENOMIC DNA]</scope>
    <source>
        <strain evidence="4 5">JCM 17780</strain>
    </source>
</reference>
<evidence type="ECO:0000259" key="2">
    <source>
        <dbReference type="Pfam" id="PF10039"/>
    </source>
</evidence>
<proteinExistence type="predicted"/>
<comment type="caution">
    <text evidence="4">The sequence shown here is derived from an EMBL/GenBank/DDBJ whole genome shotgun (WGS) entry which is preliminary data.</text>
</comment>